<organism evidence="1 2">
    <name type="scientific">Glarea lozoyensis (strain ATCC 20868 / MF5171)</name>
    <dbReference type="NCBI Taxonomy" id="1116229"/>
    <lineage>
        <taxon>Eukaryota</taxon>
        <taxon>Fungi</taxon>
        <taxon>Dikarya</taxon>
        <taxon>Ascomycota</taxon>
        <taxon>Pezizomycotina</taxon>
        <taxon>Leotiomycetes</taxon>
        <taxon>Helotiales</taxon>
        <taxon>Helotiaceae</taxon>
        <taxon>Glarea</taxon>
    </lineage>
</organism>
<accession>S3DIV1</accession>
<proteinExistence type="predicted"/>
<sequence>MPDLSEITYSQSATVAAFRDYYQFLTKLYLKESDVVEPPEGGWPLITAERLAGLKKDDEVIELFRRIPYVRGAHDDNPEVAPWTKMWDWESACRTLAAGKHLDTVRGFKLLTEGEYEDAVPSSVVGITHTGPFAECFLLDTEQGTISWPTWPECNQLIKSPDIEVVMDDAYEYCENEQEAEWRDPACWAIADFFKVLKDQFRKLAFIPISMEKVLGTYSGVLLRDGKLRNVLQDIYREHGWPDLDQYRKEECLEAVRKAVVEKFPEHTHLL</sequence>
<dbReference type="Proteomes" id="UP000016922">
    <property type="component" value="Unassembled WGS sequence"/>
</dbReference>
<dbReference type="OrthoDB" id="5343383at2759"/>
<dbReference type="GeneID" id="19471084"/>
<dbReference type="RefSeq" id="XP_008081016.1">
    <property type="nucleotide sequence ID" value="XM_008082825.1"/>
</dbReference>
<evidence type="ECO:0000313" key="2">
    <source>
        <dbReference type="Proteomes" id="UP000016922"/>
    </source>
</evidence>
<name>S3DIV1_GLAL2</name>
<dbReference type="KEGG" id="glz:GLAREA_12043"/>
<dbReference type="EMBL" id="KE145360">
    <property type="protein sequence ID" value="EPE31961.1"/>
    <property type="molecule type" value="Genomic_DNA"/>
</dbReference>
<reference evidence="1 2" key="1">
    <citation type="journal article" date="2013" name="BMC Genomics">
        <title>Genomics-driven discovery of the pneumocandin biosynthetic gene cluster in the fungus Glarea lozoyensis.</title>
        <authorList>
            <person name="Chen L."/>
            <person name="Yue Q."/>
            <person name="Zhang X."/>
            <person name="Xiang M."/>
            <person name="Wang C."/>
            <person name="Li S."/>
            <person name="Che Y."/>
            <person name="Ortiz-Lopez F.J."/>
            <person name="Bills G.F."/>
            <person name="Liu X."/>
            <person name="An Z."/>
        </authorList>
    </citation>
    <scope>NUCLEOTIDE SEQUENCE [LARGE SCALE GENOMIC DNA]</scope>
    <source>
        <strain evidence="2">ATCC 20868 / MF5171</strain>
    </source>
</reference>
<protein>
    <submittedName>
        <fullName evidence="1">Uncharacterized protein</fullName>
    </submittedName>
</protein>
<gene>
    <name evidence="1" type="ORF">GLAREA_12043</name>
</gene>
<dbReference type="OMA" id="VIYWPEC"/>
<dbReference type="HOGENOM" id="CLU_054614_2_0_1"/>
<keyword evidence="2" id="KW-1185">Reference proteome</keyword>
<evidence type="ECO:0000313" key="1">
    <source>
        <dbReference type="EMBL" id="EPE31961.1"/>
    </source>
</evidence>
<dbReference type="AlphaFoldDB" id="S3DIV1"/>
<dbReference type="eggNOG" id="ENOG502SMEB">
    <property type="taxonomic scope" value="Eukaryota"/>
</dbReference>